<dbReference type="AlphaFoldDB" id="A0A146G256"/>
<dbReference type="SUPFAM" id="SSF48498">
    <property type="entry name" value="Tetracyclin repressor-like, C-terminal domain"/>
    <property type="match status" value="1"/>
</dbReference>
<name>A0A146G256_TERSA</name>
<dbReference type="Proteomes" id="UP000076023">
    <property type="component" value="Unassembled WGS sequence"/>
</dbReference>
<evidence type="ECO:0000256" key="1">
    <source>
        <dbReference type="ARBA" id="ARBA00023015"/>
    </source>
</evidence>
<dbReference type="PANTHER" id="PTHR47506:SF7">
    <property type="entry name" value="TRANSCRIPTIONAL REGULATORY PROTEIN"/>
    <property type="match status" value="1"/>
</dbReference>
<organism evidence="6 7">
    <name type="scientific">Terrimicrobium sacchariphilum</name>
    <dbReference type="NCBI Taxonomy" id="690879"/>
    <lineage>
        <taxon>Bacteria</taxon>
        <taxon>Pseudomonadati</taxon>
        <taxon>Verrucomicrobiota</taxon>
        <taxon>Terrimicrobiia</taxon>
        <taxon>Terrimicrobiales</taxon>
        <taxon>Terrimicrobiaceae</taxon>
        <taxon>Terrimicrobium</taxon>
    </lineage>
</organism>
<sequence length="188" mass="20869">MRYDKDHKDRTHRHVLAVASERFRRDGFAGVGVASLMKDAGLTHGGFYGHFRSKQALVEAVISEGLEDTLHHLETAATDIESLVDFYLRPEHRENRAQGCAAAALAAEIVREPKRARVAFTRKLARIIAHIRSLLPDRSEHRAQAIFALLVGTLQLSRAVSDRSLSDQLLQAGRIAVLALADSRIEDT</sequence>
<dbReference type="OrthoDB" id="9814200at2"/>
<feature type="domain" description="HTH tetR-type" evidence="5">
    <location>
        <begin position="9"/>
        <end position="69"/>
    </location>
</feature>
<accession>A0A146G256</accession>
<reference evidence="7" key="1">
    <citation type="journal article" date="2017" name="Genome Announc.">
        <title>Draft Genome Sequence of Terrimicrobium sacchariphilum NM-5T, a Facultative Anaerobic Soil Bacterium of the Class Spartobacteria.</title>
        <authorList>
            <person name="Qiu Y.L."/>
            <person name="Tourlousse D.M."/>
            <person name="Matsuura N."/>
            <person name="Ohashi A."/>
            <person name="Sekiguchi Y."/>
        </authorList>
    </citation>
    <scope>NUCLEOTIDE SEQUENCE [LARGE SCALE GENOMIC DNA]</scope>
    <source>
        <strain evidence="7">NM-5</strain>
    </source>
</reference>
<keyword evidence="7" id="KW-1185">Reference proteome</keyword>
<dbReference type="PROSITE" id="PS50977">
    <property type="entry name" value="HTH_TETR_2"/>
    <property type="match status" value="1"/>
</dbReference>
<evidence type="ECO:0000259" key="5">
    <source>
        <dbReference type="PROSITE" id="PS50977"/>
    </source>
</evidence>
<evidence type="ECO:0000256" key="3">
    <source>
        <dbReference type="ARBA" id="ARBA00023163"/>
    </source>
</evidence>
<dbReference type="EMBL" id="BDCO01000001">
    <property type="protein sequence ID" value="GAT31592.1"/>
    <property type="molecule type" value="Genomic_DNA"/>
</dbReference>
<dbReference type="InParanoid" id="A0A146G256"/>
<dbReference type="InterPro" id="IPR009057">
    <property type="entry name" value="Homeodomain-like_sf"/>
</dbReference>
<dbReference type="PANTHER" id="PTHR47506">
    <property type="entry name" value="TRANSCRIPTIONAL REGULATORY PROTEIN"/>
    <property type="match status" value="1"/>
</dbReference>
<evidence type="ECO:0000313" key="7">
    <source>
        <dbReference type="Proteomes" id="UP000076023"/>
    </source>
</evidence>
<dbReference type="PRINTS" id="PR00455">
    <property type="entry name" value="HTHTETR"/>
</dbReference>
<dbReference type="Gene3D" id="1.10.357.10">
    <property type="entry name" value="Tetracycline Repressor, domain 2"/>
    <property type="match status" value="1"/>
</dbReference>
<dbReference type="Pfam" id="PF00440">
    <property type="entry name" value="TetR_N"/>
    <property type="match status" value="1"/>
</dbReference>
<comment type="caution">
    <text evidence="6">The sequence shown here is derived from an EMBL/GenBank/DDBJ whole genome shotgun (WGS) entry which is preliminary data.</text>
</comment>
<protein>
    <submittedName>
        <fullName evidence="6">DNA-binding transcriptional regulator, AcrR family</fullName>
    </submittedName>
</protein>
<dbReference type="GO" id="GO:0003677">
    <property type="term" value="F:DNA binding"/>
    <property type="evidence" value="ECO:0007669"/>
    <property type="project" value="UniProtKB-UniRule"/>
</dbReference>
<gene>
    <name evidence="6" type="ORF">TSACC_1144</name>
</gene>
<evidence type="ECO:0000256" key="2">
    <source>
        <dbReference type="ARBA" id="ARBA00023125"/>
    </source>
</evidence>
<keyword evidence="1" id="KW-0805">Transcription regulation</keyword>
<dbReference type="Gene3D" id="1.10.10.60">
    <property type="entry name" value="Homeodomain-like"/>
    <property type="match status" value="1"/>
</dbReference>
<evidence type="ECO:0000313" key="6">
    <source>
        <dbReference type="EMBL" id="GAT31592.1"/>
    </source>
</evidence>
<proteinExistence type="predicted"/>
<dbReference type="SUPFAM" id="SSF46689">
    <property type="entry name" value="Homeodomain-like"/>
    <property type="match status" value="1"/>
</dbReference>
<feature type="DNA-binding region" description="H-T-H motif" evidence="4">
    <location>
        <begin position="32"/>
        <end position="51"/>
    </location>
</feature>
<keyword evidence="2 4" id="KW-0238">DNA-binding</keyword>
<evidence type="ECO:0000256" key="4">
    <source>
        <dbReference type="PROSITE-ProRule" id="PRU00335"/>
    </source>
</evidence>
<dbReference type="InterPro" id="IPR001647">
    <property type="entry name" value="HTH_TetR"/>
</dbReference>
<keyword evidence="3" id="KW-0804">Transcription</keyword>
<dbReference type="InterPro" id="IPR036271">
    <property type="entry name" value="Tet_transcr_reg_TetR-rel_C_sf"/>
</dbReference>
<dbReference type="STRING" id="690879.TSACC_1144"/>